<dbReference type="InterPro" id="IPR013083">
    <property type="entry name" value="Znf_RING/FYVE/PHD"/>
</dbReference>
<keyword evidence="1" id="KW-0479">Metal-binding</keyword>
<feature type="transmembrane region" description="Helical" evidence="2">
    <location>
        <begin position="123"/>
        <end position="145"/>
    </location>
</feature>
<protein>
    <recommendedName>
        <fullName evidence="3">RING-type domain-containing protein</fullName>
    </recommendedName>
</protein>
<evidence type="ECO:0000313" key="4">
    <source>
        <dbReference type="EMBL" id="EDR26866.1"/>
    </source>
</evidence>
<dbReference type="GO" id="GO:0008270">
    <property type="term" value="F:zinc ion binding"/>
    <property type="evidence" value="ECO:0007669"/>
    <property type="project" value="UniProtKB-KW"/>
</dbReference>
<feature type="transmembrane region" description="Helical" evidence="2">
    <location>
        <begin position="12"/>
        <end position="33"/>
    </location>
</feature>
<dbReference type="InterPro" id="IPR001841">
    <property type="entry name" value="Znf_RING"/>
</dbReference>
<dbReference type="AlphaFoldDB" id="B0EF17"/>
<dbReference type="RefSeq" id="XP_001736863.1">
    <property type="nucleotide sequence ID" value="XM_001736811.1"/>
</dbReference>
<dbReference type="PROSITE" id="PS50089">
    <property type="entry name" value="ZF_RING_2"/>
    <property type="match status" value="1"/>
</dbReference>
<keyword evidence="2" id="KW-1133">Transmembrane helix</keyword>
<dbReference type="Proteomes" id="UP000008076">
    <property type="component" value="Unassembled WGS sequence"/>
</dbReference>
<keyword evidence="1" id="KW-0862">Zinc</keyword>
<reference evidence="5" key="1">
    <citation type="submission" date="2007-12" db="EMBL/GenBank/DDBJ databases">
        <title>Annotation of Entamoeba dispar SAW760.</title>
        <authorList>
            <person name="Lorenzi H."/>
            <person name="Inman J."/>
            <person name="Schobel S."/>
            <person name="Amedeo P."/>
            <person name="Caler E."/>
        </authorList>
    </citation>
    <scope>NUCLEOTIDE SEQUENCE [LARGE SCALE GENOMIC DNA]</scope>
    <source>
        <strain evidence="5">ATCC PRA-260 / SAW760</strain>
    </source>
</reference>
<dbReference type="SUPFAM" id="SSF57850">
    <property type="entry name" value="RING/U-box"/>
    <property type="match status" value="1"/>
</dbReference>
<organism evidence="5">
    <name type="scientific">Entamoeba dispar (strain ATCC PRA-260 / SAW760)</name>
    <dbReference type="NCBI Taxonomy" id="370354"/>
    <lineage>
        <taxon>Eukaryota</taxon>
        <taxon>Amoebozoa</taxon>
        <taxon>Evosea</taxon>
        <taxon>Archamoebae</taxon>
        <taxon>Mastigamoebida</taxon>
        <taxon>Entamoebidae</taxon>
        <taxon>Entamoeba</taxon>
    </lineage>
</organism>
<dbReference type="GO" id="GO:0061630">
    <property type="term" value="F:ubiquitin protein ligase activity"/>
    <property type="evidence" value="ECO:0007669"/>
    <property type="project" value="TreeGrafter"/>
</dbReference>
<dbReference type="SMART" id="SM00184">
    <property type="entry name" value="RING"/>
    <property type="match status" value="1"/>
</dbReference>
<dbReference type="KEGG" id="edi:EDI_085670"/>
<evidence type="ECO:0000259" key="3">
    <source>
        <dbReference type="PROSITE" id="PS50089"/>
    </source>
</evidence>
<evidence type="ECO:0000313" key="5">
    <source>
        <dbReference type="Proteomes" id="UP000008076"/>
    </source>
</evidence>
<name>B0EF17_ENTDS</name>
<evidence type="ECO:0000256" key="2">
    <source>
        <dbReference type="SAM" id="Phobius"/>
    </source>
</evidence>
<keyword evidence="1" id="KW-0863">Zinc-finger</keyword>
<feature type="domain" description="RING-type" evidence="3">
    <location>
        <begin position="206"/>
        <end position="247"/>
    </location>
</feature>
<accession>B0EF17</accession>
<dbReference type="eggNOG" id="KOG0800">
    <property type="taxonomic scope" value="Eukaryota"/>
</dbReference>
<dbReference type="PROSITE" id="PS51257">
    <property type="entry name" value="PROKAR_LIPOPROTEIN"/>
    <property type="match status" value="1"/>
</dbReference>
<dbReference type="Gene3D" id="3.30.40.10">
    <property type="entry name" value="Zinc/RING finger domain, C3HC4 (zinc finger)"/>
    <property type="match status" value="1"/>
</dbReference>
<feature type="transmembrane region" description="Helical" evidence="2">
    <location>
        <begin position="88"/>
        <end position="111"/>
    </location>
</feature>
<proteinExistence type="predicted"/>
<dbReference type="PANTHER" id="PTHR22765">
    <property type="entry name" value="RING FINGER AND PROTEASE ASSOCIATED DOMAIN-CONTAINING"/>
    <property type="match status" value="1"/>
</dbReference>
<dbReference type="InterPro" id="IPR051826">
    <property type="entry name" value="E3_ubiquitin-ligase_domain"/>
</dbReference>
<dbReference type="PANTHER" id="PTHR22765:SF434">
    <property type="entry name" value="GB|AAD18119.1-RELATED"/>
    <property type="match status" value="1"/>
</dbReference>
<dbReference type="VEuPathDB" id="AmoebaDB:EDI_085670"/>
<keyword evidence="2" id="KW-0472">Membrane</keyword>
<keyword evidence="2" id="KW-0812">Transmembrane</keyword>
<dbReference type="EMBL" id="DS549013">
    <property type="protein sequence ID" value="EDR26866.1"/>
    <property type="molecule type" value="Genomic_DNA"/>
</dbReference>
<evidence type="ECO:0000256" key="1">
    <source>
        <dbReference type="PROSITE-ProRule" id="PRU00175"/>
    </source>
</evidence>
<dbReference type="Pfam" id="PF13639">
    <property type="entry name" value="zf-RING_2"/>
    <property type="match status" value="1"/>
</dbReference>
<dbReference type="GeneID" id="5881873"/>
<sequence>MLLYKEFKCENYIVIVWFCLFISFISCIIHPLLNSSQEEVRLMLYQIDIIDSTIDVITNITIKVLEMTVIISELILETPSIFSAKIYLIYFWSLCKGLIVIFTIVLCLPSLQTCVLLTSVERISHFYLSTMILLLSLDIGGMIYLKLSISVIALIDLWECMQITTSPPHFIDLFEELSFNENEINYHFNFPLIKYNSTTKYHYNECPICMEPFHENESMKLLPCKHYFHSSCIDEWIRCHSFCPLCKVPFHLNTFGKNKQI</sequence>
<keyword evidence="5" id="KW-1185">Reference proteome</keyword>
<dbReference type="OMA" id="FHENESM"/>
<dbReference type="GO" id="GO:0006511">
    <property type="term" value="P:ubiquitin-dependent protein catabolic process"/>
    <property type="evidence" value="ECO:0007669"/>
    <property type="project" value="TreeGrafter"/>
</dbReference>
<gene>
    <name evidence="4" type="ORF">EDI_085670</name>
</gene>
<dbReference type="OrthoDB" id="20566at2759"/>